<evidence type="ECO:0000313" key="2">
    <source>
        <dbReference type="EMBL" id="CAE8624983.1"/>
    </source>
</evidence>
<dbReference type="PANTHER" id="PTHR45740:SF2">
    <property type="entry name" value="POLY [ADP-RIBOSE] POLYMERASE"/>
    <property type="match status" value="1"/>
</dbReference>
<gene>
    <name evidence="2" type="ORF">PGLA1383_LOCUS42067</name>
</gene>
<sequence length="755" mass="82758">MDASIVSQLFFVDPASQQSQPLADLVVQDGLGRLITRRPVGVAEVVLEYRGGPVMCEVSVACAYDGSNWYQQCGLLDLRSGAVCARVAGVETSFLQLEFRPLGPVSDTNRLADMLLKLFEFEAPEREHLQGLFAKCATQLAGMRSAVPQPVFSDLLCSLGMPQKSAARAARALAQSEDNPFLDEPNFTIGLLLLDPANLEVLRRPDASRDGCKVDLGFRTWREWRSRLLFGFFDLDGGGSIDSAELDAMVSEFSKKPSGGAEQFSARAFAAKHVPGVLDFSAFQILLDQHIEFAGVDVTSSLLKSCTLPQSAAYPKWINQLKRGDMVLRGGETCKVLAIVGSPPEFVMELSDGRSLTCPWYRLQQTTGQVAAEAPTKEGGCTGGGIMPPGKGENGAQPHCKRPRPSPVIASALPVYWSTAPDQFPSQGWALVNVTGNPFLFPVLERCVAATQQDWLGQGRDASEAGAYSALKLAAAWRIENPQRWKTFCAARDEVAVDMHRTRNLSGHLSLRTDWSNITAALPAASDPSINEVLLAHGTTSGTVLAILAGGLNARLSNSGLFGHGTYFCDNLGKADQYTDEDPQFSSSGSALHELHKRLYRQALPHPTRVRYMFLCRVVLGEFLRTRDGYTSVDHGDGFIVHASDEERELVEIPGISPPVRFHSLIAETGDLIKRYREVVQFHDARILPEYLLAYKRVYKRVRITGLARRTDLNGRHGTLRSKAGERFLVLLEGAEPQEEILVKPTNFIELEQPS</sequence>
<dbReference type="InterPro" id="IPR051712">
    <property type="entry name" value="ARTD-AVP"/>
</dbReference>
<dbReference type="AlphaFoldDB" id="A0A813GIP5"/>
<reference evidence="2" key="1">
    <citation type="submission" date="2021-02" db="EMBL/GenBank/DDBJ databases">
        <authorList>
            <person name="Dougan E. K."/>
            <person name="Rhodes N."/>
            <person name="Thang M."/>
            <person name="Chan C."/>
        </authorList>
    </citation>
    <scope>NUCLEOTIDE SEQUENCE</scope>
</reference>
<dbReference type="InterPro" id="IPR012317">
    <property type="entry name" value="Poly(ADP-ribose)pol_cat_dom"/>
</dbReference>
<dbReference type="Proteomes" id="UP000654075">
    <property type="component" value="Unassembled WGS sequence"/>
</dbReference>
<dbReference type="GO" id="GO:0005634">
    <property type="term" value="C:nucleus"/>
    <property type="evidence" value="ECO:0007669"/>
    <property type="project" value="TreeGrafter"/>
</dbReference>
<dbReference type="OrthoDB" id="6133115at2759"/>
<dbReference type="GO" id="GO:1990404">
    <property type="term" value="F:NAD+-protein mono-ADP-ribosyltransferase activity"/>
    <property type="evidence" value="ECO:0007669"/>
    <property type="project" value="TreeGrafter"/>
</dbReference>
<dbReference type="GO" id="GO:0003950">
    <property type="term" value="F:NAD+ poly-ADP-ribosyltransferase activity"/>
    <property type="evidence" value="ECO:0007669"/>
    <property type="project" value="InterPro"/>
</dbReference>
<proteinExistence type="predicted"/>
<comment type="caution">
    <text evidence="2">The sequence shown here is derived from an EMBL/GenBank/DDBJ whole genome shotgun (WGS) entry which is preliminary data.</text>
</comment>
<dbReference type="InterPro" id="IPR018247">
    <property type="entry name" value="EF_Hand_1_Ca_BS"/>
</dbReference>
<keyword evidence="3" id="KW-1185">Reference proteome</keyword>
<dbReference type="PROSITE" id="PS00018">
    <property type="entry name" value="EF_HAND_1"/>
    <property type="match status" value="1"/>
</dbReference>
<dbReference type="PANTHER" id="PTHR45740">
    <property type="entry name" value="POLY [ADP-RIBOSE] POLYMERASE"/>
    <property type="match status" value="1"/>
</dbReference>
<evidence type="ECO:0000313" key="3">
    <source>
        <dbReference type="Proteomes" id="UP000654075"/>
    </source>
</evidence>
<name>A0A813GIP5_POLGL</name>
<accession>A0A813GIP5</accession>
<dbReference type="EMBL" id="CAJNNV010028547">
    <property type="protein sequence ID" value="CAE8624983.1"/>
    <property type="molecule type" value="Genomic_DNA"/>
</dbReference>
<feature type="domain" description="PARP catalytic" evidence="1">
    <location>
        <begin position="470"/>
        <end position="696"/>
    </location>
</feature>
<protein>
    <recommendedName>
        <fullName evidence="1">PARP catalytic domain-containing protein</fullName>
    </recommendedName>
</protein>
<dbReference type="SUPFAM" id="SSF56399">
    <property type="entry name" value="ADP-ribosylation"/>
    <property type="match status" value="1"/>
</dbReference>
<organism evidence="2 3">
    <name type="scientific">Polarella glacialis</name>
    <name type="common">Dinoflagellate</name>
    <dbReference type="NCBI Taxonomy" id="89957"/>
    <lineage>
        <taxon>Eukaryota</taxon>
        <taxon>Sar</taxon>
        <taxon>Alveolata</taxon>
        <taxon>Dinophyceae</taxon>
        <taxon>Suessiales</taxon>
        <taxon>Suessiaceae</taxon>
        <taxon>Polarella</taxon>
    </lineage>
</organism>
<evidence type="ECO:0000259" key="1">
    <source>
        <dbReference type="Pfam" id="PF00644"/>
    </source>
</evidence>
<dbReference type="Gene3D" id="3.90.228.10">
    <property type="match status" value="1"/>
</dbReference>
<dbReference type="Pfam" id="PF00644">
    <property type="entry name" value="PARP"/>
    <property type="match status" value="1"/>
</dbReference>